<accession>A0ABY6HVR7</accession>
<feature type="domain" description="NADH:flavin oxidoreductase/NADH oxidase N-terminal" evidence="3">
    <location>
        <begin position="36"/>
        <end position="269"/>
    </location>
</feature>
<evidence type="ECO:0000259" key="3">
    <source>
        <dbReference type="Pfam" id="PF00724"/>
    </source>
</evidence>
<dbReference type="SUPFAM" id="SSF51395">
    <property type="entry name" value="FMN-linked oxidoreductases"/>
    <property type="match status" value="1"/>
</dbReference>
<proteinExistence type="predicted"/>
<dbReference type="EC" id="1.6.99.1" evidence="4"/>
<evidence type="ECO:0000256" key="2">
    <source>
        <dbReference type="ARBA" id="ARBA00023002"/>
    </source>
</evidence>
<organism evidence="4 5">
    <name type="scientific">Candidatus Lokiarchaeum ossiferum</name>
    <dbReference type="NCBI Taxonomy" id="2951803"/>
    <lineage>
        <taxon>Archaea</taxon>
        <taxon>Promethearchaeati</taxon>
        <taxon>Promethearchaeota</taxon>
        <taxon>Promethearchaeia</taxon>
        <taxon>Promethearchaeales</taxon>
        <taxon>Promethearchaeaceae</taxon>
        <taxon>Candidatus Lokiarchaeum</taxon>
    </lineage>
</organism>
<dbReference type="GO" id="GO:0003959">
    <property type="term" value="F:NADPH dehydrogenase activity"/>
    <property type="evidence" value="ECO:0007669"/>
    <property type="project" value="UniProtKB-EC"/>
</dbReference>
<dbReference type="InterPro" id="IPR013785">
    <property type="entry name" value="Aldolase_TIM"/>
</dbReference>
<dbReference type="InterPro" id="IPR001155">
    <property type="entry name" value="OxRdtase_FMN_N"/>
</dbReference>
<reference evidence="4" key="1">
    <citation type="submission" date="2022-09" db="EMBL/GenBank/DDBJ databases">
        <title>Actin cytoskeleton and complex cell architecture in an #Asgard archaeon.</title>
        <authorList>
            <person name="Ponce Toledo R.I."/>
            <person name="Schleper C."/>
            <person name="Rodrigues Oliveira T."/>
            <person name="Wollweber F."/>
            <person name="Xu J."/>
            <person name="Rittmann S."/>
            <person name="Klingl A."/>
            <person name="Pilhofer M."/>
        </authorList>
    </citation>
    <scope>NUCLEOTIDE SEQUENCE</scope>
    <source>
        <strain evidence="4">B-35</strain>
    </source>
</reference>
<sequence>MVHEIFRFKSQQDLQDKISSLKLDIHLAKSLNSLKSPLKIKSLTFPNRLVIHPMEGCDSTTTGSPTSLTKRRYRRFGTSGAGLLWYESTAISKESRSNPYQLMLTEENKHSVQKLIIDAEKAEEINQKRNPNYGKSIKILQLNHSGRYSRPEGKYPQRMYEYAPLDERYHQKTSDGTILSDDYLSNLVSDYETATALAKEIGFDGVDIKLCHRYLLNESLSAFTRENSPYGGESFENRTRLVKEIVKRVSSKFGSPNFLIASRVNIYDGIPYPYGWGVKKEVEKNYPPTPDLTEPIQLITDLHELGMDLFNLSLGNPYFDPSLGRPFDQTVPGGSLPQEHPLEGVARFLSLTRTIRQGIPKNVKIIGTGYSWLREYSALVGTAEIEAGNVDMVGYGRMAFANPEFGQQIFEQSGLDPKKCCISCSKCTELMRKGTVTGCMIRDAKTYRPYFKGQSREELLKEGNI</sequence>
<evidence type="ECO:0000313" key="4">
    <source>
        <dbReference type="EMBL" id="UYP46947.1"/>
    </source>
</evidence>
<dbReference type="EMBL" id="CP104013">
    <property type="protein sequence ID" value="UYP46947.1"/>
    <property type="molecule type" value="Genomic_DNA"/>
</dbReference>
<dbReference type="Pfam" id="PF00724">
    <property type="entry name" value="Oxidored_FMN"/>
    <property type="match status" value="1"/>
</dbReference>
<name>A0ABY6HVR7_9ARCH</name>
<protein>
    <submittedName>
        <fullName evidence="4">NADPH dehydrogenase</fullName>
        <ecNumber evidence="4">1.6.99.1</ecNumber>
    </submittedName>
</protein>
<keyword evidence="5" id="KW-1185">Reference proteome</keyword>
<dbReference type="Proteomes" id="UP001208689">
    <property type="component" value="Chromosome"/>
</dbReference>
<dbReference type="InterPro" id="IPR051799">
    <property type="entry name" value="NADH_flavin_oxidoreductase"/>
</dbReference>
<keyword evidence="1" id="KW-0285">Flavoprotein</keyword>
<dbReference type="PANTHER" id="PTHR43656:SF2">
    <property type="entry name" value="BINDING OXIDOREDUCTASE, PUTATIVE (AFU_ORTHOLOGUE AFUA_2G08260)-RELATED"/>
    <property type="match status" value="1"/>
</dbReference>
<evidence type="ECO:0000313" key="5">
    <source>
        <dbReference type="Proteomes" id="UP001208689"/>
    </source>
</evidence>
<evidence type="ECO:0000256" key="1">
    <source>
        <dbReference type="ARBA" id="ARBA00022630"/>
    </source>
</evidence>
<dbReference type="Gene3D" id="3.20.20.70">
    <property type="entry name" value="Aldolase class I"/>
    <property type="match status" value="1"/>
</dbReference>
<dbReference type="PANTHER" id="PTHR43656">
    <property type="entry name" value="BINDING OXIDOREDUCTASE, PUTATIVE (AFU_ORTHOLOGUE AFUA_2G08260)-RELATED"/>
    <property type="match status" value="1"/>
</dbReference>
<gene>
    <name evidence="4" type="ORF">NEF87_003232</name>
</gene>
<keyword evidence="2 4" id="KW-0560">Oxidoreductase</keyword>